<dbReference type="Pfam" id="PF00188">
    <property type="entry name" value="CAP"/>
    <property type="match status" value="1"/>
</dbReference>
<dbReference type="SUPFAM" id="SSF49265">
    <property type="entry name" value="Fibronectin type III"/>
    <property type="match status" value="1"/>
</dbReference>
<comment type="caution">
    <text evidence="3">The sequence shown here is derived from an EMBL/GenBank/DDBJ whole genome shotgun (WGS) entry which is preliminary data.</text>
</comment>
<name>A0A9D1WG29_9FIRM</name>
<dbReference type="Gene3D" id="2.60.40.3630">
    <property type="match status" value="1"/>
</dbReference>
<dbReference type="InterPro" id="IPR003961">
    <property type="entry name" value="FN3_dom"/>
</dbReference>
<dbReference type="PANTHER" id="PTHR31157:SF1">
    <property type="entry name" value="SCP DOMAIN-CONTAINING PROTEIN"/>
    <property type="match status" value="1"/>
</dbReference>
<dbReference type="Gene3D" id="3.40.33.10">
    <property type="entry name" value="CAP"/>
    <property type="match status" value="1"/>
</dbReference>
<evidence type="ECO:0000313" key="4">
    <source>
        <dbReference type="Proteomes" id="UP000886817"/>
    </source>
</evidence>
<accession>A0A9D1WG29</accession>
<dbReference type="CDD" id="cd05379">
    <property type="entry name" value="CAP_bacterial"/>
    <property type="match status" value="1"/>
</dbReference>
<dbReference type="InterPro" id="IPR035940">
    <property type="entry name" value="CAP_sf"/>
</dbReference>
<evidence type="ECO:0000313" key="3">
    <source>
        <dbReference type="EMBL" id="HIX58566.1"/>
    </source>
</evidence>
<evidence type="ECO:0000256" key="1">
    <source>
        <dbReference type="SAM" id="SignalP"/>
    </source>
</evidence>
<dbReference type="EMBL" id="DXEX01000063">
    <property type="protein sequence ID" value="HIX58566.1"/>
    <property type="molecule type" value="Genomic_DNA"/>
</dbReference>
<feature type="signal peptide" evidence="1">
    <location>
        <begin position="1"/>
        <end position="25"/>
    </location>
</feature>
<feature type="chain" id="PRO_5039417704" evidence="1">
    <location>
        <begin position="26"/>
        <end position="481"/>
    </location>
</feature>
<dbReference type="InterPro" id="IPR014044">
    <property type="entry name" value="CAP_dom"/>
</dbReference>
<dbReference type="PROSITE" id="PS50853">
    <property type="entry name" value="FN3"/>
    <property type="match status" value="1"/>
</dbReference>
<keyword evidence="1" id="KW-0732">Signal</keyword>
<dbReference type="AlphaFoldDB" id="A0A9D1WG29"/>
<dbReference type="InterPro" id="IPR036116">
    <property type="entry name" value="FN3_sf"/>
</dbReference>
<dbReference type="Gene3D" id="2.60.40.10">
    <property type="entry name" value="Immunoglobulins"/>
    <property type="match status" value="1"/>
</dbReference>
<proteinExistence type="predicted"/>
<dbReference type="CDD" id="cd00063">
    <property type="entry name" value="FN3"/>
    <property type="match status" value="1"/>
</dbReference>
<dbReference type="PANTHER" id="PTHR31157">
    <property type="entry name" value="SCP DOMAIN-CONTAINING PROTEIN"/>
    <property type="match status" value="1"/>
</dbReference>
<dbReference type="SMART" id="SM00060">
    <property type="entry name" value="FN3"/>
    <property type="match status" value="1"/>
</dbReference>
<reference evidence="3" key="2">
    <citation type="submission" date="2021-04" db="EMBL/GenBank/DDBJ databases">
        <authorList>
            <person name="Gilroy R."/>
        </authorList>
    </citation>
    <scope>NUCLEOTIDE SEQUENCE</scope>
    <source>
        <strain evidence="3">ChiSjej1B19-8411</strain>
    </source>
</reference>
<evidence type="ECO:0000259" key="2">
    <source>
        <dbReference type="PROSITE" id="PS50853"/>
    </source>
</evidence>
<dbReference type="SUPFAM" id="SSF55797">
    <property type="entry name" value="PR-1-like"/>
    <property type="match status" value="1"/>
</dbReference>
<reference evidence="3" key="1">
    <citation type="journal article" date="2021" name="PeerJ">
        <title>Extensive microbial diversity within the chicken gut microbiome revealed by metagenomics and culture.</title>
        <authorList>
            <person name="Gilroy R."/>
            <person name="Ravi A."/>
            <person name="Getino M."/>
            <person name="Pursley I."/>
            <person name="Horton D.L."/>
            <person name="Alikhan N.F."/>
            <person name="Baker D."/>
            <person name="Gharbi K."/>
            <person name="Hall N."/>
            <person name="Watson M."/>
            <person name="Adriaenssens E.M."/>
            <person name="Foster-Nyarko E."/>
            <person name="Jarju S."/>
            <person name="Secka A."/>
            <person name="Antonio M."/>
            <person name="Oren A."/>
            <person name="Chaudhuri R.R."/>
            <person name="La Ragione R."/>
            <person name="Hildebrand F."/>
            <person name="Pallen M.J."/>
        </authorList>
    </citation>
    <scope>NUCLEOTIDE SEQUENCE</scope>
    <source>
        <strain evidence="3">ChiSjej1B19-8411</strain>
    </source>
</reference>
<gene>
    <name evidence="3" type="ORF">IAA45_02490</name>
</gene>
<dbReference type="Pfam" id="PF00041">
    <property type="entry name" value="fn3"/>
    <property type="match status" value="1"/>
</dbReference>
<feature type="domain" description="Fibronectin type-III" evidence="2">
    <location>
        <begin position="286"/>
        <end position="385"/>
    </location>
</feature>
<dbReference type="InterPro" id="IPR013783">
    <property type="entry name" value="Ig-like_fold"/>
</dbReference>
<organism evidence="3 4">
    <name type="scientific">Candidatus Blautia gallistercoris</name>
    <dbReference type="NCBI Taxonomy" id="2838490"/>
    <lineage>
        <taxon>Bacteria</taxon>
        <taxon>Bacillati</taxon>
        <taxon>Bacillota</taxon>
        <taxon>Clostridia</taxon>
        <taxon>Lachnospirales</taxon>
        <taxon>Lachnospiraceae</taxon>
        <taxon>Blautia</taxon>
    </lineage>
</organism>
<protein>
    <submittedName>
        <fullName evidence="3">Fibronectin type III domain-containing protein</fullName>
    </submittedName>
</protein>
<dbReference type="Proteomes" id="UP000886817">
    <property type="component" value="Unassembled WGS sequence"/>
</dbReference>
<sequence length="481" mass="52174">MKRWKKLMAVTVAVVLAAVPVQAMAAGWEAEEQESFSGAWEVAELADTSGLAGGIMAQEAAEGSVELLSADIPASCSQQEWDVLAYTNKERLAAGLDPLTTFTRMQWAAGTRAIELHTLFDHIRPDGSMCYTVLNDKNISGWWTAAENIAAGYGSAASVVEGWMNSPGHRANILTKDLSHMGVGYYYTNSGYGAHWVQLFIGSCNFNSLSITGLEDGLVVERGTSLEELGLACKLTCSHGNSYLPLDEAYCSGYDPKDTSGEPQTVTVNVLGRSTTFQITVKGAQVPGNTSLRVTGRTTSTVSVQWDRVSGAEGYTVWYQSEYDNGVSRKVFTGGNVTSWTHTNLQPGTKYFYTVRAWVDNGTGGTHDYVFGEQSPTQRGTTKPVAARIASVTASDGKIKVRLSKAADGAELYSMCYGNSADCFGEGDFRVGIRTQYTSRTLTPEFEPGVYYVAVKSYRDLGNNKKIYGDWSNVVRVPVRN</sequence>